<dbReference type="PANTHER" id="PTHR47447">
    <property type="entry name" value="OS03G0856100 PROTEIN"/>
    <property type="match status" value="1"/>
</dbReference>
<feature type="repeat" description="PPR" evidence="2">
    <location>
        <begin position="460"/>
        <end position="494"/>
    </location>
</feature>
<evidence type="ECO:0000256" key="3">
    <source>
        <dbReference type="SAM" id="MobiDB-lite"/>
    </source>
</evidence>
<feature type="repeat" description="PPR" evidence="2">
    <location>
        <begin position="425"/>
        <end position="459"/>
    </location>
</feature>
<feature type="repeat" description="PPR" evidence="2">
    <location>
        <begin position="601"/>
        <end position="635"/>
    </location>
</feature>
<dbReference type="InterPro" id="IPR002885">
    <property type="entry name" value="PPR_rpt"/>
</dbReference>
<reference evidence="6" key="1">
    <citation type="journal article" date="2019" name="Nat. Commun.">
        <title>Expansion of phycobilisome linker gene families in mesophilic red algae.</title>
        <authorList>
            <person name="Lee J."/>
            <person name="Kim D."/>
            <person name="Bhattacharya D."/>
            <person name="Yoon H.S."/>
        </authorList>
    </citation>
    <scope>NUCLEOTIDE SEQUENCE [LARGE SCALE GENOMIC DNA]</scope>
    <source>
        <strain evidence="6">CCMP 1328</strain>
    </source>
</reference>
<dbReference type="EMBL" id="VRMN01000001">
    <property type="protein sequence ID" value="KAA8499103.1"/>
    <property type="molecule type" value="Genomic_DNA"/>
</dbReference>
<feature type="repeat" description="PPR" evidence="2">
    <location>
        <begin position="176"/>
        <end position="210"/>
    </location>
</feature>
<organism evidence="5 6">
    <name type="scientific">Porphyridium purpureum</name>
    <name type="common">Red alga</name>
    <name type="synonym">Porphyridium cruentum</name>
    <dbReference type="NCBI Taxonomy" id="35688"/>
    <lineage>
        <taxon>Eukaryota</taxon>
        <taxon>Rhodophyta</taxon>
        <taxon>Bangiophyceae</taxon>
        <taxon>Porphyridiales</taxon>
        <taxon>Porphyridiaceae</taxon>
        <taxon>Porphyridium</taxon>
    </lineage>
</organism>
<dbReference type="AlphaFoldDB" id="A0A5J4Z8E6"/>
<dbReference type="OMA" id="PDWSSHR"/>
<dbReference type="Pfam" id="PF13812">
    <property type="entry name" value="PPR_3"/>
    <property type="match status" value="1"/>
</dbReference>
<dbReference type="NCBIfam" id="TIGR00756">
    <property type="entry name" value="PPR"/>
    <property type="match status" value="7"/>
</dbReference>
<name>A0A5J4Z8E6_PORPP</name>
<dbReference type="Pfam" id="PF17177">
    <property type="entry name" value="PPR_long"/>
    <property type="match status" value="2"/>
</dbReference>
<dbReference type="PANTHER" id="PTHR47447:SF24">
    <property type="entry name" value="PENTATRICOPEPTIDE REPEAT-CONTAINING PROTEIN"/>
    <property type="match status" value="1"/>
</dbReference>
<gene>
    <name evidence="5" type="ORF">FVE85_6688</name>
</gene>
<sequence>MARSAAFVSVTLFERTRRTESESWRGWRIPGAEGKKRSAAHCCSSRMQAASDSSDSSSQFPKFQSFVEGIAYKQNHGRGKAATFEEASSRLDEQSFGRGGIGQATSSRKRVVSSLTTPAVDEYESDLESLREKSTTSASTPVAKESKSVMQSLYRKGRFKEALEYFESKAAEGKADKYAFNMAMAILMKSGEPEAVKQLYQRMKESRVPPSNVTFTTLVQAIGAEGGSNLDEVFACLDEVEMMGVAPSLQMYNAMLFIAFRTKSMVNITRVLGEMRAAALLPDAVTQSIFFEGLRKIGRVDQALSLMQLLSAELGVRPNQAMYTGLISVCVETNRLSEAIKYMHEAQDNGIQVLGNSYKSVLNACIKAQRTSLVSDVFEDVRKHAPNLLDEAIYAILIEAHGTERRLGESFLYFREMQARNIRPTLRSFKALMKACAQAGATDLCFGLVDDMKKLNLTPDYRMFSLLIQACGRRKELSRGLKVLRLMEEQGVQPLAKTFNSLINAAGAAGELDTAFNFYDAMVRSGVEPDQYTMNVLLGACVEAKDSARALKLFETMKQDCQQHTTALTYNLMLKTAIQEKNLDRALKFLNELKESDIKPTRVTYNSVMTVCCQVGNALVAETLFKEMQEAGLTPDAVSYTIFLKALAGNASLSAEFAEVFAESQRRGLVISVGQVFKTVVQCKSFCHLRAVKDASVRVRQVIDPDVIAACCTGLVEAGETTLANEFRAYLSSFVE</sequence>
<feature type="domain" description="PROP1-like PPR" evidence="4">
    <location>
        <begin position="407"/>
        <end position="537"/>
    </location>
</feature>
<dbReference type="Proteomes" id="UP000324585">
    <property type="component" value="Unassembled WGS sequence"/>
</dbReference>
<feature type="domain" description="PROP1-like PPR" evidence="4">
    <location>
        <begin position="148"/>
        <end position="311"/>
    </location>
</feature>
<dbReference type="Pfam" id="PF01535">
    <property type="entry name" value="PPR"/>
    <property type="match status" value="1"/>
</dbReference>
<dbReference type="InterPro" id="IPR011990">
    <property type="entry name" value="TPR-like_helical_dom_sf"/>
</dbReference>
<feature type="region of interest" description="Disordered" evidence="3">
    <location>
        <begin position="94"/>
        <end position="142"/>
    </location>
</feature>
<feature type="repeat" description="PPR" evidence="2">
    <location>
        <begin position="495"/>
        <end position="529"/>
    </location>
</feature>
<dbReference type="PROSITE" id="PS51375">
    <property type="entry name" value="PPR"/>
    <property type="match status" value="9"/>
</dbReference>
<feature type="repeat" description="PPR" evidence="2">
    <location>
        <begin position="390"/>
        <end position="424"/>
    </location>
</feature>
<evidence type="ECO:0000313" key="5">
    <source>
        <dbReference type="EMBL" id="KAA8499103.1"/>
    </source>
</evidence>
<evidence type="ECO:0000313" key="6">
    <source>
        <dbReference type="Proteomes" id="UP000324585"/>
    </source>
</evidence>
<dbReference type="Gene3D" id="1.25.40.10">
    <property type="entry name" value="Tetratricopeptide repeat domain"/>
    <property type="match status" value="4"/>
</dbReference>
<evidence type="ECO:0000259" key="4">
    <source>
        <dbReference type="Pfam" id="PF17177"/>
    </source>
</evidence>
<dbReference type="InterPro" id="IPR033443">
    <property type="entry name" value="PROP1-like_PPR_dom"/>
</dbReference>
<proteinExistence type="predicted"/>
<dbReference type="SUPFAM" id="SSF81901">
    <property type="entry name" value="HCP-like"/>
    <property type="match status" value="1"/>
</dbReference>
<comment type="caution">
    <text evidence="5">The sequence shown here is derived from an EMBL/GenBank/DDBJ whole genome shotgun (WGS) entry which is preliminary data.</text>
</comment>
<feature type="repeat" description="PPR" evidence="2">
    <location>
        <begin position="566"/>
        <end position="600"/>
    </location>
</feature>
<evidence type="ECO:0000256" key="1">
    <source>
        <dbReference type="ARBA" id="ARBA00022737"/>
    </source>
</evidence>
<feature type="repeat" description="PPR" evidence="2">
    <location>
        <begin position="530"/>
        <end position="560"/>
    </location>
</feature>
<dbReference type="Pfam" id="PF13041">
    <property type="entry name" value="PPR_2"/>
    <property type="match status" value="1"/>
</dbReference>
<evidence type="ECO:0000256" key="2">
    <source>
        <dbReference type="PROSITE-ProRule" id="PRU00708"/>
    </source>
</evidence>
<accession>A0A5J4Z8E6</accession>
<dbReference type="OrthoDB" id="5167at2759"/>
<keyword evidence="6" id="KW-1185">Reference proteome</keyword>
<keyword evidence="1" id="KW-0677">Repeat</keyword>
<feature type="repeat" description="PPR" evidence="2">
    <location>
        <begin position="319"/>
        <end position="353"/>
    </location>
</feature>
<protein>
    <submittedName>
        <fullName evidence="5">Pentatricopeptide repeat-containing protein</fullName>
    </submittedName>
</protein>